<reference evidence="2" key="2">
    <citation type="submission" date="2021-04" db="EMBL/GenBank/DDBJ databases">
        <authorList>
            <person name="Liu J."/>
        </authorList>
    </citation>
    <scope>NUCLEOTIDE SEQUENCE</scope>
    <source>
        <strain evidence="2">BAD-6</strain>
    </source>
</reference>
<dbReference type="RefSeq" id="WP_227016728.1">
    <property type="nucleotide sequence ID" value="NZ_JAGSND010000001.1"/>
</dbReference>
<keyword evidence="3" id="KW-1185">Reference proteome</keyword>
<reference evidence="2" key="1">
    <citation type="submission" date="2021-04" db="EMBL/GenBank/DDBJ databases">
        <title>Sinoanaerobacter chloroacetimidivorans sp. nov., an obligate anaerobic bacterium isolated from anaerobic sludge.</title>
        <authorList>
            <person name="Bao Y."/>
        </authorList>
    </citation>
    <scope>NUCLEOTIDE SEQUENCE</scope>
    <source>
        <strain evidence="2">BAD-6</strain>
    </source>
</reference>
<protein>
    <recommendedName>
        <fullName evidence="1">Replication-associated protein ORF2/G2P domain-containing protein</fullName>
    </recommendedName>
</protein>
<evidence type="ECO:0000313" key="3">
    <source>
        <dbReference type="Proteomes" id="UP000675664"/>
    </source>
</evidence>
<dbReference type="EMBL" id="JAGSND010000001">
    <property type="protein sequence ID" value="MBR0596604.1"/>
    <property type="molecule type" value="Genomic_DNA"/>
</dbReference>
<comment type="caution">
    <text evidence="2">The sequence shown here is derived from an EMBL/GenBank/DDBJ whole genome shotgun (WGS) entry which is preliminary data.</text>
</comment>
<evidence type="ECO:0000313" key="2">
    <source>
        <dbReference type="EMBL" id="MBR0596604.1"/>
    </source>
</evidence>
<dbReference type="Pfam" id="PF23343">
    <property type="entry name" value="REP_ORF2-G2P"/>
    <property type="match status" value="1"/>
</dbReference>
<feature type="domain" description="Replication-associated protein ORF2/G2P" evidence="1">
    <location>
        <begin position="108"/>
        <end position="235"/>
    </location>
</feature>
<accession>A0A8J8AZW3</accession>
<proteinExistence type="predicted"/>
<organism evidence="2 3">
    <name type="scientific">Sinanaerobacter chloroacetimidivorans</name>
    <dbReference type="NCBI Taxonomy" id="2818044"/>
    <lineage>
        <taxon>Bacteria</taxon>
        <taxon>Bacillati</taxon>
        <taxon>Bacillota</taxon>
        <taxon>Clostridia</taxon>
        <taxon>Peptostreptococcales</taxon>
        <taxon>Anaerovoracaceae</taxon>
        <taxon>Sinanaerobacter</taxon>
    </lineage>
</organism>
<gene>
    <name evidence="2" type="ORF">KCX82_01825</name>
</gene>
<name>A0A8J8AZW3_9FIRM</name>
<sequence length="343" mass="40666">MSDIFRLNLGDGCQLFEHHGYVYTRYNAKLKVAGDSVKVCFYEKGVLSGFSKNKRKDDSDDEKPKVEYDPEKRWYQTGLRARRDVYDTVSANLHKHLDHNGKKQRFKMFTATFRENVKKYKKANSLFNDFIGRLNYHFTGEKGANFLKYLAIPELQMENSRYVWHFHILFFNMPYLPVSGQVVDRLIEDGRLPKDYDKRDTLFYIWGMGGVEVDAINFSDTYDIAGYVCKYIGKGLDGLFEYAREEGNLKRRRYLKSTGLMGPKIMIAFLNKQQRQAIADYFRKHCKKFKRKGELGKFYETFLVENEAIEKYYGRIFGINFRSPKKHIWKLENMFERFSYGFC</sequence>
<dbReference type="InterPro" id="IPR056906">
    <property type="entry name" value="ORF2/G2P_dom"/>
</dbReference>
<evidence type="ECO:0000259" key="1">
    <source>
        <dbReference type="Pfam" id="PF23343"/>
    </source>
</evidence>
<dbReference type="Proteomes" id="UP000675664">
    <property type="component" value="Unassembled WGS sequence"/>
</dbReference>
<dbReference type="AlphaFoldDB" id="A0A8J8AZW3"/>